<dbReference type="InterPro" id="IPR023346">
    <property type="entry name" value="Lysozyme-like_dom_sf"/>
</dbReference>
<feature type="domain" description="Transglycosylase SLT" evidence="2">
    <location>
        <begin position="125"/>
        <end position="234"/>
    </location>
</feature>
<sequence>MTAARQRAAREIADDLEELGHELRSAVNRAVRTIAPVTFSGPVAALFDRRLRAHLTELNAILAALGVTTDDLRVVSRTDGELALRRRSTGYVRDPGEAGRHGTGGPAAPRDLPAQYRELLPHVTRAAERHDVSPALLLALMDRETGDPRRIGFGGRDPRVSNGADFGLMQINRAAHPAFFRDHDWTDPARNIDYGASVIAANLRHYDGDVATAAAAYNAGPGAVDRALRAGRTADSATTGGDYGTDVARRYEHFRRVLGGGDR</sequence>
<organism evidence="3">
    <name type="scientific">uncultured Mycobacteriales bacterium</name>
    <dbReference type="NCBI Taxonomy" id="581187"/>
    <lineage>
        <taxon>Bacteria</taxon>
        <taxon>Bacillati</taxon>
        <taxon>Actinomycetota</taxon>
        <taxon>Actinomycetes</taxon>
        <taxon>Mycobacteriales</taxon>
        <taxon>environmental samples</taxon>
    </lineage>
</organism>
<dbReference type="EMBL" id="CADCTP010000420">
    <property type="protein sequence ID" value="CAA9291164.1"/>
    <property type="molecule type" value="Genomic_DNA"/>
</dbReference>
<dbReference type="SUPFAM" id="SSF53955">
    <property type="entry name" value="Lysozyme-like"/>
    <property type="match status" value="1"/>
</dbReference>
<name>A0A6J4JYS1_9ACTN</name>
<reference evidence="3" key="1">
    <citation type="submission" date="2020-02" db="EMBL/GenBank/DDBJ databases">
        <authorList>
            <person name="Meier V. D."/>
        </authorList>
    </citation>
    <scope>NUCLEOTIDE SEQUENCE</scope>
    <source>
        <strain evidence="3">AVDCRST_MAG41</strain>
    </source>
</reference>
<feature type="region of interest" description="Disordered" evidence="1">
    <location>
        <begin position="91"/>
        <end position="110"/>
    </location>
</feature>
<gene>
    <name evidence="3" type="ORF">AVDCRST_MAG41-4371</name>
</gene>
<evidence type="ECO:0000313" key="3">
    <source>
        <dbReference type="EMBL" id="CAA9291164.1"/>
    </source>
</evidence>
<evidence type="ECO:0000259" key="2">
    <source>
        <dbReference type="Pfam" id="PF01464"/>
    </source>
</evidence>
<accession>A0A6J4JYS1</accession>
<evidence type="ECO:0000256" key="1">
    <source>
        <dbReference type="SAM" id="MobiDB-lite"/>
    </source>
</evidence>
<dbReference type="AlphaFoldDB" id="A0A6J4JYS1"/>
<protein>
    <submittedName>
        <fullName evidence="3">GH23</fullName>
    </submittedName>
</protein>
<dbReference type="Pfam" id="PF01464">
    <property type="entry name" value="SLT"/>
    <property type="match status" value="1"/>
</dbReference>
<dbReference type="InterPro" id="IPR008258">
    <property type="entry name" value="Transglycosylase_SLT_dom_1"/>
</dbReference>
<proteinExistence type="predicted"/>
<dbReference type="Gene3D" id="1.10.530.10">
    <property type="match status" value="1"/>
</dbReference>